<feature type="region of interest" description="Disordered" evidence="1">
    <location>
        <begin position="36"/>
        <end position="71"/>
    </location>
</feature>
<sequence>MKRYVQTAVAALLTLALAVMAVTVSVTRQEGDIEDRTIESSDAAGIEANGAAEQGKDPEAEAADGDNGVTGEAQDAESALYATVLGDSIAKGYSGESEADLVPYGSLAMEEISVGEGCPYEIVNYARNGLDSSGMNEKILTKEEVRDSLAKSDIIFITVGSNDLLNECKRMVQEILNTDTKFKSADEALQVLEDSVKKNPFLVVNIIGALGNWDYQSFEANWIDMMDSIRSLDSMEGGECRIIVTNIYNPVANLKLPSTMNQVVEDIISNMNTIISD</sequence>
<dbReference type="InterPro" id="IPR001087">
    <property type="entry name" value="GDSL"/>
</dbReference>
<evidence type="ECO:0000256" key="1">
    <source>
        <dbReference type="SAM" id="MobiDB-lite"/>
    </source>
</evidence>
<dbReference type="Pfam" id="PF00657">
    <property type="entry name" value="Lipase_GDSL"/>
    <property type="match status" value="1"/>
</dbReference>
<dbReference type="InterPro" id="IPR036514">
    <property type="entry name" value="SGNH_hydro_sf"/>
</dbReference>
<feature type="non-terminal residue" evidence="3">
    <location>
        <position position="277"/>
    </location>
</feature>
<reference evidence="3" key="1">
    <citation type="journal article" date="2021" name="PeerJ">
        <title>Extensive microbial diversity within the chicken gut microbiome revealed by metagenomics and culture.</title>
        <authorList>
            <person name="Gilroy R."/>
            <person name="Ravi A."/>
            <person name="Getino M."/>
            <person name="Pursley I."/>
            <person name="Horton D.L."/>
            <person name="Alikhan N.F."/>
            <person name="Baker D."/>
            <person name="Gharbi K."/>
            <person name="Hall N."/>
            <person name="Watson M."/>
            <person name="Adriaenssens E.M."/>
            <person name="Foster-Nyarko E."/>
            <person name="Jarju S."/>
            <person name="Secka A."/>
            <person name="Antonio M."/>
            <person name="Oren A."/>
            <person name="Chaudhuri R.R."/>
            <person name="La Ragione R."/>
            <person name="Hildebrand F."/>
            <person name="Pallen M.J."/>
        </authorList>
    </citation>
    <scope>NUCLEOTIDE SEQUENCE</scope>
    <source>
        <strain evidence="3">ChiGjej1B1-1692</strain>
    </source>
</reference>
<name>A0A9D2NUA4_9FIRM</name>
<feature type="signal peptide" evidence="2">
    <location>
        <begin position="1"/>
        <end position="21"/>
    </location>
</feature>
<evidence type="ECO:0008006" key="5">
    <source>
        <dbReference type="Google" id="ProtNLM"/>
    </source>
</evidence>
<evidence type="ECO:0000256" key="2">
    <source>
        <dbReference type="SAM" id="SignalP"/>
    </source>
</evidence>
<dbReference type="Gene3D" id="3.40.50.1110">
    <property type="entry name" value="SGNH hydrolase"/>
    <property type="match status" value="1"/>
</dbReference>
<keyword evidence="2" id="KW-0732">Signal</keyword>
<gene>
    <name evidence="3" type="ORF">H9757_01060</name>
</gene>
<accession>A0A9D2NUA4</accession>
<comment type="caution">
    <text evidence="3">The sequence shown here is derived from an EMBL/GenBank/DDBJ whole genome shotgun (WGS) entry which is preliminary data.</text>
</comment>
<dbReference type="Proteomes" id="UP000823894">
    <property type="component" value="Unassembled WGS sequence"/>
</dbReference>
<dbReference type="EMBL" id="DWWK01000012">
    <property type="protein sequence ID" value="HJC37646.1"/>
    <property type="molecule type" value="Genomic_DNA"/>
</dbReference>
<proteinExistence type="predicted"/>
<evidence type="ECO:0000313" key="4">
    <source>
        <dbReference type="Proteomes" id="UP000823894"/>
    </source>
</evidence>
<protein>
    <recommendedName>
        <fullName evidence="5">SGNH hydrolase-type esterase domain-containing protein</fullName>
    </recommendedName>
</protein>
<reference evidence="3" key="2">
    <citation type="submission" date="2021-04" db="EMBL/GenBank/DDBJ databases">
        <authorList>
            <person name="Gilroy R."/>
        </authorList>
    </citation>
    <scope>NUCLEOTIDE SEQUENCE</scope>
    <source>
        <strain evidence="3">ChiGjej1B1-1692</strain>
    </source>
</reference>
<dbReference type="AlphaFoldDB" id="A0A9D2NUA4"/>
<evidence type="ECO:0000313" key="3">
    <source>
        <dbReference type="EMBL" id="HJC37646.1"/>
    </source>
</evidence>
<dbReference type="GO" id="GO:0016788">
    <property type="term" value="F:hydrolase activity, acting on ester bonds"/>
    <property type="evidence" value="ECO:0007669"/>
    <property type="project" value="InterPro"/>
</dbReference>
<organism evidence="3 4">
    <name type="scientific">Candidatus Mediterraneibacter faecigallinarum</name>
    <dbReference type="NCBI Taxonomy" id="2838669"/>
    <lineage>
        <taxon>Bacteria</taxon>
        <taxon>Bacillati</taxon>
        <taxon>Bacillota</taxon>
        <taxon>Clostridia</taxon>
        <taxon>Lachnospirales</taxon>
        <taxon>Lachnospiraceae</taxon>
        <taxon>Mediterraneibacter</taxon>
    </lineage>
</organism>
<dbReference type="SUPFAM" id="SSF52266">
    <property type="entry name" value="SGNH hydrolase"/>
    <property type="match status" value="1"/>
</dbReference>
<feature type="chain" id="PRO_5039370489" description="SGNH hydrolase-type esterase domain-containing protein" evidence="2">
    <location>
        <begin position="22"/>
        <end position="277"/>
    </location>
</feature>